<comment type="caution">
    <text evidence="8">The sequence shown here is derived from an EMBL/GenBank/DDBJ whole genome shotgun (WGS) entry which is preliminary data.</text>
</comment>
<keyword evidence="4" id="KW-0653">Protein transport</keyword>
<evidence type="ECO:0000256" key="1">
    <source>
        <dbReference type="ARBA" id="ARBA00004567"/>
    </source>
</evidence>
<evidence type="ECO:0000313" key="9">
    <source>
        <dbReference type="Proteomes" id="UP000886885"/>
    </source>
</evidence>
<dbReference type="PANTHER" id="PTHR13003">
    <property type="entry name" value="NUP107-RELATED"/>
    <property type="match status" value="1"/>
</dbReference>
<protein>
    <recommendedName>
        <fullName evidence="10">Nuclear pore complex protein</fullName>
    </recommendedName>
</protein>
<proteinExistence type="predicted"/>
<reference evidence="8" key="1">
    <citation type="journal article" date="2020" name="bioRxiv">
        <title>Hybrid origin of Populus tomentosa Carr. identified through genome sequencing and phylogenomic analysis.</title>
        <authorList>
            <person name="An X."/>
            <person name="Gao K."/>
            <person name="Chen Z."/>
            <person name="Li J."/>
            <person name="Yang X."/>
            <person name="Yang X."/>
            <person name="Zhou J."/>
            <person name="Guo T."/>
            <person name="Zhao T."/>
            <person name="Huang S."/>
            <person name="Miao D."/>
            <person name="Khan W.U."/>
            <person name="Rao P."/>
            <person name="Ye M."/>
            <person name="Lei B."/>
            <person name="Liao W."/>
            <person name="Wang J."/>
            <person name="Ji L."/>
            <person name="Li Y."/>
            <person name="Guo B."/>
            <person name="Mustafa N.S."/>
            <person name="Li S."/>
            <person name="Yun Q."/>
            <person name="Keller S.R."/>
            <person name="Mao J."/>
            <person name="Zhang R."/>
            <person name="Strauss S.H."/>
        </authorList>
    </citation>
    <scope>NUCLEOTIDE SEQUENCE</scope>
    <source>
        <strain evidence="8">GM15</strain>
        <tissue evidence="8">Leaf</tissue>
    </source>
</reference>
<dbReference type="GO" id="GO:0000973">
    <property type="term" value="P:post-transcriptional tethering of RNA polymerase II gene DNA at nuclear periphery"/>
    <property type="evidence" value="ECO:0007669"/>
    <property type="project" value="TreeGrafter"/>
</dbReference>
<keyword evidence="2" id="KW-0813">Transport</keyword>
<dbReference type="GO" id="GO:0017056">
    <property type="term" value="F:structural constituent of nuclear pore"/>
    <property type="evidence" value="ECO:0007669"/>
    <property type="project" value="InterPro"/>
</dbReference>
<evidence type="ECO:0000256" key="6">
    <source>
        <dbReference type="ARBA" id="ARBA00023132"/>
    </source>
</evidence>
<sequence>MEDVEMDVSNSYSDPEDLTIREQFRRYGKRHSISSFSPHQDGPVSKFSESRLLYDGNNIHSPTNAALILENIKQEVDSIETYHFEGATTPARNQSAIKRRSSVDSRGGFSEADLGIDSVARFGSQSLKACKIEDETLTDSGETTFGLFASLFDSAIQGLMPIRDLILRFEKSCRDVSESIRYGPNIWHRVVEDKLMRQKAQLLLDEAATWSLLWYLYGKGNQLLSSNTSLLEIDAFTEEPPEELIVSPSTSHLEACQFVVNDHTAQLCLRILQWLEGLASKALDLESKVQGSHVGTYLPKSGIWHQTQRFLQKGASNTNTVQHLDFDAPTREHAHQLLDDKKQDESLLEDIWTLLRAGRLEKALDLCRSAGQPWRAATLCPFGGLDLVPSVEALVKNGKNRMLQAIELESGIGHQWHLWKWASYCASEKIAEQNGGKYEVAVYAAQCSNLKRILPICTNWESACWAMSKSWLDARVDLELARSQPGRMVQLKSYGDVGDGSPGQIDGAAHAAGPENWPQQILNQQPRNLSALLQKLHSGELVNEAVSRGCKEQHRQIEMDLMLGNIPHLLDMIWSWIAPSEDDQNIFRPHGDSQMIRFGAHLVLVLRYLHAEEMQDSFREKLMTVGDLILHMYVMFLFTKQHEELVGIYASQLARHRCIDLFVHMMELRLNSSVHVKYKIFLSAMEYLPFSSEDDSKGSFEEIIERILLRSREVKGGKYDKSSDVAEQHRLQSLEKATSIQWLCFTPPSTITNVKEVSMKLLLRALTHSSSCGLSFLAIVPFCSNILFREFALISMWRVPAMPIGAHALLSLLAEPLKQLSELPNTLEDYVSENLKEFQDWSEYYSSDATYRNWLKIELENGEVPPLELSVEDKQRATAAAKETLNSSMSLLLISIEDWNSARLILIFNAAGKGNPWLASPDDETFESTMLVFLELHATAMLCLPSGECMHPDATICTALMSALYSSVCEEVVLRRQLMVNVTISPRDNYCIEIILRCLAVEGDGLGSHQVNDGGVLGTVMAAGFKGELARFQAGVTMEISRLDAWYTSADGTLEGPATYIVRGLCRRCCLPEIILRCMQDSSQFHFIKTHSIAISHFSVLALMISTPQVSVSLMESGNPPECHDELMELVACPDTGFLQLFSQQQLQIFLFLFPPFVISLKNGVGGLGVFVTLASANIFQSLDFQEFLLFEREYEICNMELQEELTS</sequence>
<evidence type="ECO:0000256" key="7">
    <source>
        <dbReference type="ARBA" id="ARBA00023242"/>
    </source>
</evidence>
<keyword evidence="5" id="KW-0811">Translocation</keyword>
<dbReference type="PANTHER" id="PTHR13003:SF2">
    <property type="entry name" value="NUCLEAR PORE COMPLEX PROTEIN NUP107"/>
    <property type="match status" value="1"/>
</dbReference>
<comment type="subcellular location">
    <subcellularLocation>
        <location evidence="1">Nucleus</location>
        <location evidence="1">Nuclear pore complex</location>
    </subcellularLocation>
</comment>
<evidence type="ECO:0000256" key="3">
    <source>
        <dbReference type="ARBA" id="ARBA00022816"/>
    </source>
</evidence>
<evidence type="ECO:0000256" key="2">
    <source>
        <dbReference type="ARBA" id="ARBA00022448"/>
    </source>
</evidence>
<evidence type="ECO:0000313" key="8">
    <source>
        <dbReference type="EMBL" id="KAG6788828.1"/>
    </source>
</evidence>
<gene>
    <name evidence="8" type="ORF">POTOM_004905</name>
</gene>
<dbReference type="Pfam" id="PF04121">
    <property type="entry name" value="Nup84_Nup100"/>
    <property type="match status" value="1"/>
</dbReference>
<accession>A0A8X8AGC2</accession>
<keyword evidence="3" id="KW-0509">mRNA transport</keyword>
<dbReference type="AlphaFoldDB" id="A0A8X8AGC2"/>
<evidence type="ECO:0000256" key="4">
    <source>
        <dbReference type="ARBA" id="ARBA00022927"/>
    </source>
</evidence>
<dbReference type="GO" id="GO:0031080">
    <property type="term" value="C:nuclear pore outer ring"/>
    <property type="evidence" value="ECO:0007669"/>
    <property type="project" value="TreeGrafter"/>
</dbReference>
<dbReference type="OrthoDB" id="3098at2759"/>
<dbReference type="EMBL" id="JAAWWB010000002">
    <property type="protein sequence ID" value="KAG6788828.1"/>
    <property type="molecule type" value="Genomic_DNA"/>
</dbReference>
<evidence type="ECO:0000256" key="5">
    <source>
        <dbReference type="ARBA" id="ARBA00023010"/>
    </source>
</evidence>
<organism evidence="8 9">
    <name type="scientific">Populus tomentosa</name>
    <name type="common">Chinese white poplar</name>
    <dbReference type="NCBI Taxonomy" id="118781"/>
    <lineage>
        <taxon>Eukaryota</taxon>
        <taxon>Viridiplantae</taxon>
        <taxon>Streptophyta</taxon>
        <taxon>Embryophyta</taxon>
        <taxon>Tracheophyta</taxon>
        <taxon>Spermatophyta</taxon>
        <taxon>Magnoliopsida</taxon>
        <taxon>eudicotyledons</taxon>
        <taxon>Gunneridae</taxon>
        <taxon>Pentapetalae</taxon>
        <taxon>rosids</taxon>
        <taxon>fabids</taxon>
        <taxon>Malpighiales</taxon>
        <taxon>Salicaceae</taxon>
        <taxon>Saliceae</taxon>
        <taxon>Populus</taxon>
    </lineage>
</organism>
<dbReference type="GO" id="GO:0006406">
    <property type="term" value="P:mRNA export from nucleus"/>
    <property type="evidence" value="ECO:0007669"/>
    <property type="project" value="TreeGrafter"/>
</dbReference>
<dbReference type="Proteomes" id="UP000886885">
    <property type="component" value="Chromosome 1D"/>
</dbReference>
<evidence type="ECO:0008006" key="10">
    <source>
        <dbReference type="Google" id="ProtNLM"/>
    </source>
</evidence>
<keyword evidence="7" id="KW-0539">Nucleus</keyword>
<dbReference type="GO" id="GO:0006606">
    <property type="term" value="P:protein import into nucleus"/>
    <property type="evidence" value="ECO:0007669"/>
    <property type="project" value="TreeGrafter"/>
</dbReference>
<keyword evidence="9" id="KW-1185">Reference proteome</keyword>
<dbReference type="InterPro" id="IPR007252">
    <property type="entry name" value="Nup84/Nup107"/>
</dbReference>
<keyword evidence="6" id="KW-0906">Nuclear pore complex</keyword>
<name>A0A8X8AGC2_POPTO</name>